<dbReference type="CDD" id="cd03443">
    <property type="entry name" value="PaaI_thioesterase"/>
    <property type="match status" value="1"/>
</dbReference>
<evidence type="ECO:0000256" key="2">
    <source>
        <dbReference type="ARBA" id="ARBA00022801"/>
    </source>
</evidence>
<dbReference type="InterPro" id="IPR003736">
    <property type="entry name" value="PAAI_dom"/>
</dbReference>
<feature type="domain" description="Thioesterase" evidence="3">
    <location>
        <begin position="27"/>
        <end position="100"/>
    </location>
</feature>
<dbReference type="InterPro" id="IPR006683">
    <property type="entry name" value="Thioestr_dom"/>
</dbReference>
<sequence length="116" mass="12479">MVEFDRDGARSVCRLTVAPQHLNPHRVMHGGAMYSMADQGMGAAVYCVLGEGESCATIEVKIVYLAAVRGGVVECESRVINRGKRVIALESEIRNEGRLVAKALGTFAVFPARTDA</sequence>
<gene>
    <name evidence="4" type="ORF">KHQ06_28095</name>
</gene>
<organism evidence="4 5">
    <name type="scientific">Nocardia tengchongensis</name>
    <dbReference type="NCBI Taxonomy" id="2055889"/>
    <lineage>
        <taxon>Bacteria</taxon>
        <taxon>Bacillati</taxon>
        <taxon>Actinomycetota</taxon>
        <taxon>Actinomycetes</taxon>
        <taxon>Mycobacteriales</taxon>
        <taxon>Nocardiaceae</taxon>
        <taxon>Nocardia</taxon>
    </lineage>
</organism>
<dbReference type="Pfam" id="PF03061">
    <property type="entry name" value="4HBT"/>
    <property type="match status" value="1"/>
</dbReference>
<dbReference type="InterPro" id="IPR029069">
    <property type="entry name" value="HotDog_dom_sf"/>
</dbReference>
<comment type="similarity">
    <text evidence="1">Belongs to the thioesterase PaaI family.</text>
</comment>
<evidence type="ECO:0000259" key="3">
    <source>
        <dbReference type="Pfam" id="PF03061"/>
    </source>
</evidence>
<protein>
    <submittedName>
        <fullName evidence="4">PaaI family thioesterase</fullName>
    </submittedName>
</protein>
<keyword evidence="2" id="KW-0378">Hydrolase</keyword>
<evidence type="ECO:0000313" key="4">
    <source>
        <dbReference type="EMBL" id="QVI20091.1"/>
    </source>
</evidence>
<reference evidence="4 5" key="1">
    <citation type="submission" date="2021-04" db="EMBL/GenBank/DDBJ databases">
        <title>Nocardia tengchongensis.</title>
        <authorList>
            <person name="Zhuang k."/>
            <person name="Ran Y."/>
            <person name="Li W."/>
        </authorList>
    </citation>
    <scope>NUCLEOTIDE SEQUENCE [LARGE SCALE GENOMIC DNA]</scope>
    <source>
        <strain evidence="4 5">CFH S0057</strain>
    </source>
</reference>
<dbReference type="Proteomes" id="UP000683310">
    <property type="component" value="Chromosome"/>
</dbReference>
<dbReference type="PANTHER" id="PTHR21660">
    <property type="entry name" value="THIOESTERASE SUPERFAMILY MEMBER-RELATED"/>
    <property type="match status" value="1"/>
</dbReference>
<dbReference type="EMBL" id="CP074371">
    <property type="protein sequence ID" value="QVI20091.1"/>
    <property type="molecule type" value="Genomic_DNA"/>
</dbReference>
<accession>A0ABX8CJF4</accession>
<proteinExistence type="inferred from homology"/>
<evidence type="ECO:0000256" key="1">
    <source>
        <dbReference type="ARBA" id="ARBA00008324"/>
    </source>
</evidence>
<dbReference type="NCBIfam" id="TIGR00369">
    <property type="entry name" value="unchar_dom_1"/>
    <property type="match status" value="1"/>
</dbReference>
<dbReference type="SUPFAM" id="SSF54637">
    <property type="entry name" value="Thioesterase/thiol ester dehydrase-isomerase"/>
    <property type="match status" value="1"/>
</dbReference>
<evidence type="ECO:0000313" key="5">
    <source>
        <dbReference type="Proteomes" id="UP000683310"/>
    </source>
</evidence>
<keyword evidence="5" id="KW-1185">Reference proteome</keyword>
<dbReference type="Gene3D" id="3.10.129.10">
    <property type="entry name" value="Hotdog Thioesterase"/>
    <property type="match status" value="1"/>
</dbReference>
<dbReference type="PANTHER" id="PTHR21660:SF1">
    <property type="entry name" value="ACYL-COENZYME A THIOESTERASE 13"/>
    <property type="match status" value="1"/>
</dbReference>
<dbReference type="InterPro" id="IPR039298">
    <property type="entry name" value="ACOT13"/>
</dbReference>
<name>A0ABX8CJF4_9NOCA</name>